<keyword evidence="7" id="KW-1185">Reference proteome</keyword>
<dbReference type="EMBL" id="JAHXZJ010001119">
    <property type="protein sequence ID" value="KAH0555509.1"/>
    <property type="molecule type" value="Genomic_DNA"/>
</dbReference>
<accession>A0AAV7INR8</accession>
<keyword evidence="3" id="KW-0347">Helicase</keyword>
<comment type="caution">
    <text evidence="6">The sequence shown here is derived from an EMBL/GenBank/DDBJ whole genome shotgun (WGS) entry which is preliminary data.</text>
</comment>
<evidence type="ECO:0000256" key="2">
    <source>
        <dbReference type="ARBA" id="ARBA00022801"/>
    </source>
</evidence>
<feature type="domain" description="DEAD-box helicase OB fold" evidence="5">
    <location>
        <begin position="193"/>
        <end position="267"/>
    </location>
</feature>
<evidence type="ECO:0000256" key="1">
    <source>
        <dbReference type="ARBA" id="ARBA00022741"/>
    </source>
</evidence>
<dbReference type="GO" id="GO:0003723">
    <property type="term" value="F:RNA binding"/>
    <property type="evidence" value="ECO:0007669"/>
    <property type="project" value="TreeGrafter"/>
</dbReference>
<evidence type="ECO:0000256" key="4">
    <source>
        <dbReference type="ARBA" id="ARBA00022840"/>
    </source>
</evidence>
<protein>
    <recommendedName>
        <fullName evidence="5">DEAD-box helicase OB fold domain-containing protein</fullName>
    </recommendedName>
</protein>
<dbReference type="SUPFAM" id="SSF52540">
    <property type="entry name" value="P-loop containing nucleoside triphosphate hydrolases"/>
    <property type="match status" value="1"/>
</dbReference>
<dbReference type="GO" id="GO:0004386">
    <property type="term" value="F:helicase activity"/>
    <property type="evidence" value="ECO:0007669"/>
    <property type="project" value="UniProtKB-KW"/>
</dbReference>
<keyword evidence="1" id="KW-0547">Nucleotide-binding</keyword>
<dbReference type="PANTHER" id="PTHR18934:SF91">
    <property type="entry name" value="PRE-MRNA-SPLICING FACTOR ATP-DEPENDENT RNA HELICASE PRP16"/>
    <property type="match status" value="1"/>
</dbReference>
<dbReference type="Proteomes" id="UP000826195">
    <property type="component" value="Unassembled WGS sequence"/>
</dbReference>
<dbReference type="InterPro" id="IPR011709">
    <property type="entry name" value="DEAD-box_helicase_OB_fold"/>
</dbReference>
<proteinExistence type="predicted"/>
<evidence type="ECO:0000313" key="7">
    <source>
        <dbReference type="Proteomes" id="UP000826195"/>
    </source>
</evidence>
<dbReference type="AlphaFoldDB" id="A0AAV7INR8"/>
<dbReference type="InterPro" id="IPR027417">
    <property type="entry name" value="P-loop_NTPase"/>
</dbReference>
<organism evidence="6 7">
    <name type="scientific">Cotesia glomerata</name>
    <name type="common">Lepidopteran parasitic wasp</name>
    <name type="synonym">Apanteles glomeratus</name>
    <dbReference type="NCBI Taxonomy" id="32391"/>
    <lineage>
        <taxon>Eukaryota</taxon>
        <taxon>Metazoa</taxon>
        <taxon>Ecdysozoa</taxon>
        <taxon>Arthropoda</taxon>
        <taxon>Hexapoda</taxon>
        <taxon>Insecta</taxon>
        <taxon>Pterygota</taxon>
        <taxon>Neoptera</taxon>
        <taxon>Endopterygota</taxon>
        <taxon>Hymenoptera</taxon>
        <taxon>Apocrita</taxon>
        <taxon>Ichneumonoidea</taxon>
        <taxon>Braconidae</taxon>
        <taxon>Microgastrinae</taxon>
        <taxon>Cotesia</taxon>
    </lineage>
</organism>
<reference evidence="6 7" key="1">
    <citation type="journal article" date="2021" name="J. Hered.">
        <title>A chromosome-level genome assembly of the parasitoid wasp, Cotesia glomerata (Hymenoptera: Braconidae).</title>
        <authorList>
            <person name="Pinto B.J."/>
            <person name="Weis J.J."/>
            <person name="Gamble T."/>
            <person name="Ode P.J."/>
            <person name="Paul R."/>
            <person name="Zaspel J.M."/>
        </authorList>
    </citation>
    <scope>NUCLEOTIDE SEQUENCE [LARGE SCALE GENOMIC DNA]</scope>
    <source>
        <strain evidence="6">CgM1</strain>
    </source>
</reference>
<keyword evidence="4" id="KW-0067">ATP-binding</keyword>
<dbReference type="Pfam" id="PF07717">
    <property type="entry name" value="OB_NTP_bind"/>
    <property type="match status" value="1"/>
</dbReference>
<gene>
    <name evidence="6" type="ORF">KQX54_019592</name>
</gene>
<evidence type="ECO:0000259" key="5">
    <source>
        <dbReference type="Pfam" id="PF07717"/>
    </source>
</evidence>
<dbReference type="GO" id="GO:0005524">
    <property type="term" value="F:ATP binding"/>
    <property type="evidence" value="ECO:0007669"/>
    <property type="project" value="UniProtKB-KW"/>
</dbReference>
<sequence length="285" mass="32804">MEKHKESSLESTEDIKIIEESSLITSNNNYIPQKTLTKPCSKEPLCIRLNDSIIDDLDCKLQKVDKKMEELSLIPVFRRMICLAIKFECVAEVLSIVSMETELTVLYRMTHRGKELDKVLTQFRVVESDHLSLLNCYKAWEASFFNKIWCKRVSLDFTIMQKVLNFRQQLEQALIEQNIKISSCGIEWLSLLKCISWTYIYKAAKIVNKISGEYASCQAGNSRFIHPSSAVNYLGFKPTYLVYHQLVATEKTLFMRGVTIIDAEWLTSTGVAELRQIPIRAAIEI</sequence>
<dbReference type="GO" id="GO:0016787">
    <property type="term" value="F:hydrolase activity"/>
    <property type="evidence" value="ECO:0007669"/>
    <property type="project" value="UniProtKB-KW"/>
</dbReference>
<dbReference type="Gene3D" id="1.20.120.1080">
    <property type="match status" value="1"/>
</dbReference>
<evidence type="ECO:0000313" key="6">
    <source>
        <dbReference type="EMBL" id="KAH0555509.1"/>
    </source>
</evidence>
<dbReference type="PANTHER" id="PTHR18934">
    <property type="entry name" value="ATP-DEPENDENT RNA HELICASE"/>
    <property type="match status" value="1"/>
</dbReference>
<name>A0AAV7INR8_COTGL</name>
<evidence type="ECO:0000256" key="3">
    <source>
        <dbReference type="ARBA" id="ARBA00022806"/>
    </source>
</evidence>
<keyword evidence="2" id="KW-0378">Hydrolase</keyword>